<sequence>MGKKVRMLGLFLICIITLAGCSNQNFELIKENTQLKTEMESLQQQVESTNNKVNQLEELYELRNILDDHLHKTLSALIKGDYEVAQKNMDSNIRIENKKVITKAGVGRFEFIIPDKSMRLRQRTFMKDDKDNYTSIYEIYDAGYLSGNKYDDRTYTLNVTYSQVNGEWKMSSLKIDE</sequence>
<name>W0EE87_9FIRM</name>
<proteinExistence type="predicted"/>
<evidence type="ECO:0000313" key="4">
    <source>
        <dbReference type="Proteomes" id="UP000010847"/>
    </source>
</evidence>
<dbReference type="EMBL" id="CP007032">
    <property type="protein sequence ID" value="AHF07386.1"/>
    <property type="molecule type" value="Genomic_DNA"/>
</dbReference>
<protein>
    <submittedName>
        <fullName evidence="3">Uncharacterized protein</fullName>
    </submittedName>
</protein>
<dbReference type="RefSeq" id="WP_006716085.1">
    <property type="nucleotide sequence ID" value="NZ_CP007032.1"/>
</dbReference>
<dbReference type="OrthoDB" id="1797706at2"/>
<evidence type="ECO:0000256" key="2">
    <source>
        <dbReference type="SAM" id="SignalP"/>
    </source>
</evidence>
<keyword evidence="4" id="KW-1185">Reference proteome</keyword>
<accession>W0EE87</accession>
<dbReference type="AlphaFoldDB" id="W0EE87"/>
<organism evidence="3 4">
    <name type="scientific">Desulfitobacterium metallireducens DSM 15288</name>
    <dbReference type="NCBI Taxonomy" id="871968"/>
    <lineage>
        <taxon>Bacteria</taxon>
        <taxon>Bacillati</taxon>
        <taxon>Bacillota</taxon>
        <taxon>Clostridia</taxon>
        <taxon>Eubacteriales</taxon>
        <taxon>Desulfitobacteriaceae</taxon>
        <taxon>Desulfitobacterium</taxon>
    </lineage>
</organism>
<keyword evidence="2" id="KW-0732">Signal</keyword>
<feature type="chain" id="PRO_5039316192" evidence="2">
    <location>
        <begin position="20"/>
        <end position="177"/>
    </location>
</feature>
<reference evidence="3 4" key="1">
    <citation type="submission" date="2013-12" db="EMBL/GenBank/DDBJ databases">
        <authorList>
            <consortium name="DOE Joint Genome Institute"/>
            <person name="Smidt H."/>
            <person name="Huntemann M."/>
            <person name="Han J."/>
            <person name="Chen A."/>
            <person name="Kyrpides N."/>
            <person name="Mavromatis K."/>
            <person name="Markowitz V."/>
            <person name="Palaniappan K."/>
            <person name="Ivanova N."/>
            <person name="Schaumberg A."/>
            <person name="Pati A."/>
            <person name="Liolios K."/>
            <person name="Nordberg H.P."/>
            <person name="Cantor M.N."/>
            <person name="Hua S.X."/>
            <person name="Woyke T."/>
        </authorList>
    </citation>
    <scope>NUCLEOTIDE SEQUENCE [LARGE SCALE GENOMIC DNA]</scope>
    <source>
        <strain evidence="4">DSM 15288</strain>
    </source>
</reference>
<evidence type="ECO:0000256" key="1">
    <source>
        <dbReference type="SAM" id="Coils"/>
    </source>
</evidence>
<dbReference type="eggNOG" id="ENOG503022M">
    <property type="taxonomic scope" value="Bacteria"/>
</dbReference>
<feature type="signal peptide" evidence="2">
    <location>
        <begin position="1"/>
        <end position="19"/>
    </location>
</feature>
<evidence type="ECO:0000313" key="3">
    <source>
        <dbReference type="EMBL" id="AHF07386.1"/>
    </source>
</evidence>
<gene>
    <name evidence="3" type="ORF">DESME_10345</name>
</gene>
<dbReference type="KEGG" id="dmt:DESME_10345"/>
<keyword evidence="1" id="KW-0175">Coiled coil</keyword>
<feature type="coiled-coil region" evidence="1">
    <location>
        <begin position="25"/>
        <end position="59"/>
    </location>
</feature>
<dbReference type="PROSITE" id="PS51257">
    <property type="entry name" value="PROKAR_LIPOPROTEIN"/>
    <property type="match status" value="1"/>
</dbReference>
<dbReference type="HOGENOM" id="CLU_1522776_0_0_9"/>
<dbReference type="Proteomes" id="UP000010847">
    <property type="component" value="Chromosome"/>
</dbReference>